<dbReference type="AlphaFoldDB" id="A0A1M5ZXB5"/>
<dbReference type="Proteomes" id="UP000184608">
    <property type="component" value="Unassembled WGS sequence"/>
</dbReference>
<dbReference type="EMBL" id="FQXZ01000039">
    <property type="protein sequence ID" value="SHI28796.1"/>
    <property type="molecule type" value="Genomic_DNA"/>
</dbReference>
<sequence length="55" mass="6084">MKWNVLKDLADCHGIDAGSIVSSRIAAHKVRNPARRKFGGVFFMGVNIVKWTATL</sequence>
<name>A0A1M5ZXB5_9VIBR</name>
<evidence type="ECO:0000313" key="1">
    <source>
        <dbReference type="EMBL" id="SHI28796.1"/>
    </source>
</evidence>
<gene>
    <name evidence="1" type="ORF">VA7868_03370</name>
</gene>
<organism evidence="1 2">
    <name type="scientific">Vibrio aerogenes CECT 7868</name>
    <dbReference type="NCBI Taxonomy" id="1216006"/>
    <lineage>
        <taxon>Bacteria</taxon>
        <taxon>Pseudomonadati</taxon>
        <taxon>Pseudomonadota</taxon>
        <taxon>Gammaproteobacteria</taxon>
        <taxon>Vibrionales</taxon>
        <taxon>Vibrionaceae</taxon>
        <taxon>Vibrio</taxon>
    </lineage>
</organism>
<keyword evidence="2" id="KW-1185">Reference proteome</keyword>
<accession>A0A1M5ZXB5</accession>
<dbReference type="STRING" id="1216006.VA7868_03370"/>
<protein>
    <submittedName>
        <fullName evidence="1">Uncharacterized protein</fullName>
    </submittedName>
</protein>
<reference evidence="1 2" key="1">
    <citation type="submission" date="2016-11" db="EMBL/GenBank/DDBJ databases">
        <authorList>
            <person name="Jaros S."/>
            <person name="Januszkiewicz K."/>
            <person name="Wedrychowicz H."/>
        </authorList>
    </citation>
    <scope>NUCLEOTIDE SEQUENCE [LARGE SCALE GENOMIC DNA]</scope>
    <source>
        <strain evidence="1 2">CECT 7868</strain>
    </source>
</reference>
<proteinExistence type="predicted"/>
<evidence type="ECO:0000313" key="2">
    <source>
        <dbReference type="Proteomes" id="UP000184608"/>
    </source>
</evidence>